<dbReference type="InterPro" id="IPR029068">
    <property type="entry name" value="Glyas_Bleomycin-R_OHBP_Dase"/>
</dbReference>
<dbReference type="PANTHER" id="PTHR36113:SF6">
    <property type="entry name" value="FOSFOMYCIN RESISTANCE PROTEIN FOSX"/>
    <property type="match status" value="1"/>
</dbReference>
<dbReference type="InterPro" id="IPR037523">
    <property type="entry name" value="VOC_core"/>
</dbReference>
<dbReference type="Gene3D" id="3.10.180.10">
    <property type="entry name" value="2,3-Dihydroxybiphenyl 1,2-Dioxygenase, domain 1"/>
    <property type="match status" value="1"/>
</dbReference>
<dbReference type="AlphaFoldDB" id="A0A0F0L9T9"/>
<accession>A0A0F0L9T9</accession>
<gene>
    <name evidence="2" type="ORF">RS83_02074</name>
</gene>
<dbReference type="SUPFAM" id="SSF54593">
    <property type="entry name" value="Glyoxalase/Bleomycin resistance protein/Dihydroxybiphenyl dioxygenase"/>
    <property type="match status" value="1"/>
</dbReference>
<evidence type="ECO:0000313" key="3">
    <source>
        <dbReference type="Proteomes" id="UP000033640"/>
    </source>
</evidence>
<feature type="domain" description="VOC" evidence="1">
    <location>
        <begin position="33"/>
        <end position="158"/>
    </location>
</feature>
<dbReference type="Proteomes" id="UP000033640">
    <property type="component" value="Unassembled WGS sequence"/>
</dbReference>
<sequence>MHAPGSSTNSSGSALQEVRVGAPITCQTRTMPGFHHVELWIANLAEARTDWGWLLQQLGFVLDSEWPDGQSWSAGDAYLTFTLSPNLSDPVHDRRRAGLNHLAFRGGSRTEVDAIMESASDHGWAQLYSERYPHAGGAQHYAGWLENAAGFKVEIVADHEAADDADALPSQAP</sequence>
<organism evidence="2 3">
    <name type="scientific">Microbacterium oxydans</name>
    <dbReference type="NCBI Taxonomy" id="82380"/>
    <lineage>
        <taxon>Bacteria</taxon>
        <taxon>Bacillati</taxon>
        <taxon>Actinomycetota</taxon>
        <taxon>Actinomycetes</taxon>
        <taxon>Micrococcales</taxon>
        <taxon>Microbacteriaceae</taxon>
        <taxon>Microbacterium</taxon>
    </lineage>
</organism>
<name>A0A0F0L9T9_9MICO</name>
<dbReference type="InterPro" id="IPR051332">
    <property type="entry name" value="Fosfomycin_Res_Enzymes"/>
</dbReference>
<dbReference type="PANTHER" id="PTHR36113">
    <property type="entry name" value="LYASE, PUTATIVE-RELATED-RELATED"/>
    <property type="match status" value="1"/>
</dbReference>
<evidence type="ECO:0000259" key="1">
    <source>
        <dbReference type="PROSITE" id="PS51819"/>
    </source>
</evidence>
<dbReference type="PROSITE" id="PS51819">
    <property type="entry name" value="VOC"/>
    <property type="match status" value="1"/>
</dbReference>
<dbReference type="PATRIC" id="fig|82380.11.peg.2113"/>
<comment type="caution">
    <text evidence="2">The sequence shown here is derived from an EMBL/GenBank/DDBJ whole genome shotgun (WGS) entry which is preliminary data.</text>
</comment>
<dbReference type="EMBL" id="JYIW01000024">
    <property type="protein sequence ID" value="KJL29444.1"/>
    <property type="molecule type" value="Genomic_DNA"/>
</dbReference>
<proteinExistence type="predicted"/>
<dbReference type="Pfam" id="PF13669">
    <property type="entry name" value="Glyoxalase_4"/>
    <property type="match status" value="1"/>
</dbReference>
<evidence type="ECO:0000313" key="2">
    <source>
        <dbReference type="EMBL" id="KJL29444.1"/>
    </source>
</evidence>
<protein>
    <recommendedName>
        <fullName evidence="1">VOC domain-containing protein</fullName>
    </recommendedName>
</protein>
<reference evidence="2 3" key="1">
    <citation type="submission" date="2015-02" db="EMBL/GenBank/DDBJ databases">
        <title>Draft genome sequences of ten Microbacterium spp. with emphasis on heavy metal contaminated environments.</title>
        <authorList>
            <person name="Corretto E."/>
        </authorList>
    </citation>
    <scope>NUCLEOTIDE SEQUENCE [LARGE SCALE GENOMIC DNA]</scope>
    <source>
        <strain evidence="2 3">BEL4b</strain>
    </source>
</reference>